<keyword evidence="4" id="KW-1185">Reference proteome</keyword>
<dbReference type="InterPro" id="IPR003692">
    <property type="entry name" value="Hydantoinase_B"/>
</dbReference>
<gene>
    <name evidence="3" type="ORF">C7419_104223</name>
</gene>
<dbReference type="AlphaFoldDB" id="A0A316ESJ9"/>
<sequence length="665" mass="71578">MKLNRATLQILADYCAAATEVMAYTVMRTAHSSFVKETEDFTTQLVTPGGETFASPKGLGATWYTGINYSGVLPLVKDYREGDICLTNDPYSGFVATHTPDIHMWKPVFHEGELVCFVAGHVHNTDVGGAVPASLSRSLNEVHQEGIRIPPTKLVEGGKFNDDVLNILLLNVRTPDQNWGDLKAHIAAMNSGERRIHEIIRRFGVEVFKTAQTELLDYAERQAREVVRDIPDGEYFFADYADEDSVNGYPCRIAVTLTVKGDALTMDFTGSDPQLASSLNMPTGGHPQHALVTPALIYTLATLNEHLVLNAGTSRVVNAILPRGTVMNAEAPAACGMRSLTVAVSQLAVLGAFQQALPERLAAAPAGSASLMNVKTNDRRGRLIMASIGPISGGGGGSVSDDGAEGSGGNRSFLKNTPVEMIETEVPIKVMKYGLVRDSGGAGRYRGGLGMIMEFKVFSPNSVVTARNRNRTRFSTWGVLGGNAGGNSQFLRNPGQPNEVDLVNSDVVSCMPGDVLRIIGPGGGGYGDPFERCVHAVARDVAAGFVSREAARAVYGVELTDDLSVNESETRVLRAARPLWKDGAHFSYGEKRDAFEAVWTRGRYDALTKILAQVPITWRHYVKNSIFTAIGEEVGVTAEDGGAAKVNAAYAELAKRHSDLPTLTF</sequence>
<organism evidence="3 4">
    <name type="scientific">Cupriavidus plantarum</name>
    <dbReference type="NCBI Taxonomy" id="942865"/>
    <lineage>
        <taxon>Bacteria</taxon>
        <taxon>Pseudomonadati</taxon>
        <taxon>Pseudomonadota</taxon>
        <taxon>Betaproteobacteria</taxon>
        <taxon>Burkholderiales</taxon>
        <taxon>Burkholderiaceae</taxon>
        <taxon>Cupriavidus</taxon>
    </lineage>
</organism>
<dbReference type="Proteomes" id="UP000245754">
    <property type="component" value="Unassembled WGS sequence"/>
</dbReference>
<dbReference type="InterPro" id="IPR045079">
    <property type="entry name" value="Oxoprolinase-like"/>
</dbReference>
<accession>A0A316ESJ9</accession>
<dbReference type="PANTHER" id="PTHR11365:SF23">
    <property type="entry name" value="HYPOTHETICAL 5-OXOPROLINASE (EUROFUNG)-RELATED"/>
    <property type="match status" value="1"/>
</dbReference>
<evidence type="ECO:0000313" key="4">
    <source>
        <dbReference type="Proteomes" id="UP000245754"/>
    </source>
</evidence>
<feature type="domain" description="Hydantoinase B/oxoprolinase" evidence="2">
    <location>
        <begin position="6"/>
        <end position="529"/>
    </location>
</feature>
<dbReference type="EMBL" id="QGGT01000004">
    <property type="protein sequence ID" value="PWK33548.1"/>
    <property type="molecule type" value="Genomic_DNA"/>
</dbReference>
<proteinExistence type="predicted"/>
<reference evidence="3 4" key="1">
    <citation type="submission" date="2018-05" db="EMBL/GenBank/DDBJ databases">
        <title>Genomic Encyclopedia of Type Strains, Phase IV (KMG-V): Genome sequencing to study the core and pangenomes of soil and plant-associated prokaryotes.</title>
        <authorList>
            <person name="Whitman W."/>
        </authorList>
    </citation>
    <scope>NUCLEOTIDE SEQUENCE [LARGE SCALE GENOMIC DNA]</scope>
    <source>
        <strain evidence="3 4">SLV-132</strain>
    </source>
</reference>
<dbReference type="Pfam" id="PF02538">
    <property type="entry name" value="Hydantoinase_B"/>
    <property type="match status" value="1"/>
</dbReference>
<dbReference type="GO" id="GO:0017168">
    <property type="term" value="F:5-oxoprolinase (ATP-hydrolyzing) activity"/>
    <property type="evidence" value="ECO:0007669"/>
    <property type="project" value="TreeGrafter"/>
</dbReference>
<feature type="region of interest" description="Disordered" evidence="1">
    <location>
        <begin position="393"/>
        <end position="412"/>
    </location>
</feature>
<evidence type="ECO:0000259" key="2">
    <source>
        <dbReference type="Pfam" id="PF02538"/>
    </source>
</evidence>
<name>A0A316ESJ9_9BURK</name>
<dbReference type="GO" id="GO:0006749">
    <property type="term" value="P:glutathione metabolic process"/>
    <property type="evidence" value="ECO:0007669"/>
    <property type="project" value="TreeGrafter"/>
</dbReference>
<comment type="caution">
    <text evidence="3">The sequence shown here is derived from an EMBL/GenBank/DDBJ whole genome shotgun (WGS) entry which is preliminary data.</text>
</comment>
<evidence type="ECO:0000256" key="1">
    <source>
        <dbReference type="SAM" id="MobiDB-lite"/>
    </source>
</evidence>
<evidence type="ECO:0000313" key="3">
    <source>
        <dbReference type="EMBL" id="PWK33548.1"/>
    </source>
</evidence>
<protein>
    <submittedName>
        <fullName evidence="3">N-methylhydantoinase B</fullName>
    </submittedName>
</protein>
<dbReference type="PANTHER" id="PTHR11365">
    <property type="entry name" value="5-OXOPROLINASE RELATED"/>
    <property type="match status" value="1"/>
</dbReference>
<dbReference type="RefSeq" id="WP_109584649.1">
    <property type="nucleotide sequence ID" value="NZ_QGGT01000004.1"/>
</dbReference>
<dbReference type="GO" id="GO:0005829">
    <property type="term" value="C:cytosol"/>
    <property type="evidence" value="ECO:0007669"/>
    <property type="project" value="TreeGrafter"/>
</dbReference>